<evidence type="ECO:0000313" key="3">
    <source>
        <dbReference type="Proteomes" id="UP000177583"/>
    </source>
</evidence>
<organism evidence="2 3">
    <name type="scientific">Candidatus Lambdaproteobacteria bacterium RIFOXYD2_FULL_56_26</name>
    <dbReference type="NCBI Taxonomy" id="1817773"/>
    <lineage>
        <taxon>Bacteria</taxon>
        <taxon>Pseudomonadati</taxon>
        <taxon>Pseudomonadota</taxon>
        <taxon>Candidatus Lambdaproteobacteria</taxon>
    </lineage>
</organism>
<evidence type="ECO:0000256" key="1">
    <source>
        <dbReference type="SAM" id="SignalP"/>
    </source>
</evidence>
<reference evidence="2 3" key="1">
    <citation type="journal article" date="2016" name="Nat. Commun.">
        <title>Thousands of microbial genomes shed light on interconnected biogeochemical processes in an aquifer system.</title>
        <authorList>
            <person name="Anantharaman K."/>
            <person name="Brown C.T."/>
            <person name="Hug L.A."/>
            <person name="Sharon I."/>
            <person name="Castelle C.J."/>
            <person name="Probst A.J."/>
            <person name="Thomas B.C."/>
            <person name="Singh A."/>
            <person name="Wilkins M.J."/>
            <person name="Karaoz U."/>
            <person name="Brodie E.L."/>
            <person name="Williams K.H."/>
            <person name="Hubbard S.S."/>
            <person name="Banfield J.F."/>
        </authorList>
    </citation>
    <scope>NUCLEOTIDE SEQUENCE [LARGE SCALE GENOMIC DNA]</scope>
</reference>
<name>A0A1F6GRI6_9PROT</name>
<gene>
    <name evidence="2" type="ORF">A2557_03320</name>
</gene>
<evidence type="ECO:0008006" key="4">
    <source>
        <dbReference type="Google" id="ProtNLM"/>
    </source>
</evidence>
<dbReference type="AlphaFoldDB" id="A0A1F6GRI6"/>
<dbReference type="EMBL" id="MFNF01000043">
    <property type="protein sequence ID" value="OGH00679.1"/>
    <property type="molecule type" value="Genomic_DNA"/>
</dbReference>
<accession>A0A1F6GRI6</accession>
<feature type="signal peptide" evidence="1">
    <location>
        <begin position="1"/>
        <end position="23"/>
    </location>
</feature>
<evidence type="ECO:0000313" key="2">
    <source>
        <dbReference type="EMBL" id="OGH00679.1"/>
    </source>
</evidence>
<keyword evidence="1" id="KW-0732">Signal</keyword>
<feature type="chain" id="PRO_5009524795" description="Outer membrane protein beta-barrel domain-containing protein" evidence="1">
    <location>
        <begin position="24"/>
        <end position="179"/>
    </location>
</feature>
<dbReference type="Proteomes" id="UP000177583">
    <property type="component" value="Unassembled WGS sequence"/>
</dbReference>
<comment type="caution">
    <text evidence="2">The sequence shown here is derived from an EMBL/GenBank/DDBJ whole genome shotgun (WGS) entry which is preliminary data.</text>
</comment>
<proteinExistence type="predicted"/>
<sequence length="179" mass="18851">MKKNWIAAACLLGLLSWSQTSKAEDLFFVGLEAPLSYAFKAADDGGKFTQAKTPSGGILTVNFPVLGAFALESYEVALKNQGSHSITYQMLDYIYFLSLPFLDIGVGVGAGNAAVKGTYESSYESATATQYLLKLGIPLGVFKILGGYQVLSATPKYTAGGTYLQASGTLTTVGVALAF</sequence>
<protein>
    <recommendedName>
        <fullName evidence="4">Outer membrane protein beta-barrel domain-containing protein</fullName>
    </recommendedName>
</protein>